<dbReference type="Pfam" id="PF03165">
    <property type="entry name" value="MH1"/>
    <property type="match status" value="1"/>
</dbReference>
<dbReference type="GO" id="GO:0006357">
    <property type="term" value="P:regulation of transcription by RNA polymerase II"/>
    <property type="evidence" value="ECO:0007669"/>
    <property type="project" value="TreeGrafter"/>
</dbReference>
<dbReference type="InterPro" id="IPR036578">
    <property type="entry name" value="SMAD_MH1_sf"/>
</dbReference>
<dbReference type="EMBL" id="GDKW01003782">
    <property type="protein sequence ID" value="JAI52813.1"/>
    <property type="molecule type" value="mRNA"/>
</dbReference>
<evidence type="ECO:0000256" key="2">
    <source>
        <dbReference type="ARBA" id="ARBA00023015"/>
    </source>
</evidence>
<proteinExistence type="evidence at transcript level"/>
<dbReference type="InterPro" id="IPR003619">
    <property type="entry name" value="MAD_homology1_Dwarfin-type"/>
</dbReference>
<organism evidence="7">
    <name type="scientific">Rhodnius neglectus</name>
    <dbReference type="NCBI Taxonomy" id="72488"/>
    <lineage>
        <taxon>Eukaryota</taxon>
        <taxon>Metazoa</taxon>
        <taxon>Ecdysozoa</taxon>
        <taxon>Arthropoda</taxon>
        <taxon>Hexapoda</taxon>
        <taxon>Insecta</taxon>
        <taxon>Pterygota</taxon>
        <taxon>Neoptera</taxon>
        <taxon>Paraneoptera</taxon>
        <taxon>Hemiptera</taxon>
        <taxon>Heteroptera</taxon>
        <taxon>Panheteroptera</taxon>
        <taxon>Cimicomorpha</taxon>
        <taxon>Reduviidae</taxon>
        <taxon>Triatominae</taxon>
        <taxon>Rhodnius</taxon>
    </lineage>
</organism>
<sequence>MLMFRSRRNALIKRLWKARLGGSDEEGREIRKWLLRRLTEDQLDTLAAAIESRGGGSADCVLVDQLEECPSPELLCCQVWRWPDLHSTRQLKKLPMCKSGVLAGSNCCNPYHWSRLCQAECPPPPYSRFSSERLKPEDRAPSETSQLELRGSLSTSGQETDSSDASDMDLQVEENFGKSMDQLGQRNSDATEGHGQNIEADQRSNTALPGEHECNRSACEPASGRQRTLLSKPDLVYSKFDEINVFTTIQQSEEENPSFPV</sequence>
<feature type="compositionally biased region" description="Basic and acidic residues" evidence="5">
    <location>
        <begin position="130"/>
        <end position="141"/>
    </location>
</feature>
<dbReference type="GO" id="GO:0071144">
    <property type="term" value="C:heteromeric SMAD protein complex"/>
    <property type="evidence" value="ECO:0007669"/>
    <property type="project" value="TreeGrafter"/>
</dbReference>
<keyword evidence="7" id="KW-0675">Receptor</keyword>
<evidence type="ECO:0000256" key="3">
    <source>
        <dbReference type="ARBA" id="ARBA00023163"/>
    </source>
</evidence>
<evidence type="ECO:0000256" key="1">
    <source>
        <dbReference type="ARBA" id="ARBA00004123"/>
    </source>
</evidence>
<evidence type="ECO:0000256" key="5">
    <source>
        <dbReference type="SAM" id="MobiDB-lite"/>
    </source>
</evidence>
<dbReference type="InterPro" id="IPR013019">
    <property type="entry name" value="MAD_homology_MH1"/>
</dbReference>
<feature type="region of interest" description="Disordered" evidence="5">
    <location>
        <begin position="130"/>
        <end position="166"/>
    </location>
</feature>
<dbReference type="GO" id="GO:0030154">
    <property type="term" value="P:cell differentiation"/>
    <property type="evidence" value="ECO:0007669"/>
    <property type="project" value="TreeGrafter"/>
</dbReference>
<dbReference type="CDD" id="cd10489">
    <property type="entry name" value="MH1_SMAD_6_7"/>
    <property type="match status" value="1"/>
</dbReference>
<dbReference type="PROSITE" id="PS51075">
    <property type="entry name" value="MH1"/>
    <property type="match status" value="1"/>
</dbReference>
<keyword evidence="4" id="KW-0539">Nucleus</keyword>
<dbReference type="PANTHER" id="PTHR13703">
    <property type="entry name" value="SMAD"/>
    <property type="match status" value="1"/>
</dbReference>
<comment type="subcellular location">
    <subcellularLocation>
        <location evidence="1">Nucleus</location>
    </subcellularLocation>
</comment>
<evidence type="ECO:0000259" key="6">
    <source>
        <dbReference type="PROSITE" id="PS51075"/>
    </source>
</evidence>
<dbReference type="InterPro" id="IPR013790">
    <property type="entry name" value="Dwarfin"/>
</dbReference>
<dbReference type="SMART" id="SM00523">
    <property type="entry name" value="DWA"/>
    <property type="match status" value="1"/>
</dbReference>
<dbReference type="GO" id="GO:0070411">
    <property type="term" value="F:I-SMAD binding"/>
    <property type="evidence" value="ECO:0007669"/>
    <property type="project" value="TreeGrafter"/>
</dbReference>
<accession>A0A0P4VRT9</accession>
<dbReference type="GO" id="GO:0009653">
    <property type="term" value="P:anatomical structure morphogenesis"/>
    <property type="evidence" value="ECO:0007669"/>
    <property type="project" value="TreeGrafter"/>
</dbReference>
<protein>
    <submittedName>
        <fullName evidence="7">Putative tgfbeta receptor signaling protein smad</fullName>
    </submittedName>
</protein>
<feature type="compositionally biased region" description="Polar residues" evidence="5">
    <location>
        <begin position="142"/>
        <end position="160"/>
    </location>
</feature>
<dbReference type="GO" id="GO:0060395">
    <property type="term" value="P:SMAD protein signal transduction"/>
    <property type="evidence" value="ECO:0007669"/>
    <property type="project" value="TreeGrafter"/>
</dbReference>
<dbReference type="PANTHER" id="PTHR13703:SF54">
    <property type="entry name" value="MOTHERS AGAINST DECAPENTAPLEGIC HOMOLOG"/>
    <property type="match status" value="1"/>
</dbReference>
<evidence type="ECO:0000256" key="4">
    <source>
        <dbReference type="ARBA" id="ARBA00023242"/>
    </source>
</evidence>
<keyword evidence="2" id="KW-0805">Transcription regulation</keyword>
<dbReference type="AlphaFoldDB" id="A0A0P4VRT9"/>
<dbReference type="GO" id="GO:0140416">
    <property type="term" value="F:transcription regulator inhibitor activity"/>
    <property type="evidence" value="ECO:0007669"/>
    <property type="project" value="TreeGrafter"/>
</dbReference>
<reference evidence="7" key="1">
    <citation type="journal article" date="2016" name="PLoS Negl. Trop. Dis.">
        <title>A Deep Insight into the Sialome of Rhodnius neglectus, a Vector of Chagas Disease.</title>
        <authorList>
            <person name="Santiago P.B."/>
            <person name="Assumpcao T.C."/>
            <person name="Araujo C.N."/>
            <person name="Bastos I.M."/>
            <person name="Neves D."/>
            <person name="Silva I.G."/>
            <person name="Charneau S."/>
            <person name="Queiroz R.M."/>
            <person name="Raiol T."/>
            <person name="Oliveira J.V."/>
            <person name="Sousa M.V."/>
            <person name="Calvo E."/>
            <person name="Ribeiro J.M."/>
            <person name="Santana J.M."/>
        </authorList>
    </citation>
    <scope>NUCLEOTIDE SEQUENCE</scope>
    <source>
        <tissue evidence="7">Salivary glands</tissue>
    </source>
</reference>
<name>A0A0P4VRT9_9HEMI</name>
<evidence type="ECO:0000313" key="7">
    <source>
        <dbReference type="EMBL" id="JAI52813.1"/>
    </source>
</evidence>
<feature type="domain" description="MH1" evidence="6">
    <location>
        <begin position="1"/>
        <end position="122"/>
    </location>
</feature>
<dbReference type="SUPFAM" id="SSF56366">
    <property type="entry name" value="SMAD MH1 domain"/>
    <property type="match status" value="1"/>
</dbReference>
<dbReference type="Gene3D" id="3.90.520.10">
    <property type="entry name" value="SMAD MH1 domain"/>
    <property type="match status" value="1"/>
</dbReference>
<keyword evidence="3" id="KW-0804">Transcription</keyword>
<feature type="non-terminal residue" evidence="7">
    <location>
        <position position="261"/>
    </location>
</feature>
<feature type="region of interest" description="Disordered" evidence="5">
    <location>
        <begin position="182"/>
        <end position="225"/>
    </location>
</feature>